<dbReference type="OrthoDB" id="193997at2"/>
<dbReference type="EMBL" id="LT906439">
    <property type="protein sequence ID" value="SNU89660.1"/>
    <property type="molecule type" value="Genomic_DNA"/>
</dbReference>
<sequence>MNIMIIGAQASGKMTVGQELAKLTGATLIHNHETIDFVLRFIPDFTEDMVELNSRINFDICDVFAQYGRDWIGTAVIDFKDENHVGFLTIIQNIFHRHGRKILFVELDVGLEERLCRNRSENRLKHKPLKRHIEVSEREILETANRCQYISSQVPEGLELYLKIDNTELSAHETAQQIVAHIGKLEVEGD</sequence>
<dbReference type="SUPFAM" id="SSF52540">
    <property type="entry name" value="P-loop containing nucleoside triphosphate hydrolases"/>
    <property type="match status" value="1"/>
</dbReference>
<keyword evidence="2" id="KW-1185">Reference proteome</keyword>
<dbReference type="RefSeq" id="WP_018373302.1">
    <property type="nucleotide sequence ID" value="NZ_LT906439.1"/>
</dbReference>
<dbReference type="InterPro" id="IPR027417">
    <property type="entry name" value="P-loop_NTPase"/>
</dbReference>
<keyword evidence="1" id="KW-0418">Kinase</keyword>
<name>A0A239SW18_9STRE</name>
<dbReference type="KEGG" id="smen:SAMEA4412692_1578"/>
<reference evidence="1 2" key="1">
    <citation type="submission" date="2017-06" db="EMBL/GenBank/DDBJ databases">
        <authorList>
            <consortium name="Pathogen Informatics"/>
        </authorList>
    </citation>
    <scope>NUCLEOTIDE SEQUENCE [LARGE SCALE GENOMIC DNA]</scope>
    <source>
        <strain evidence="1 2">NCTC13788</strain>
    </source>
</reference>
<evidence type="ECO:0000313" key="1">
    <source>
        <dbReference type="EMBL" id="SNU89660.1"/>
    </source>
</evidence>
<proteinExistence type="predicted"/>
<gene>
    <name evidence="1" type="ORF">SAMEA4412692_01578</name>
</gene>
<accession>A0A239SW18</accession>
<evidence type="ECO:0000313" key="2">
    <source>
        <dbReference type="Proteomes" id="UP000215185"/>
    </source>
</evidence>
<dbReference type="STRING" id="1123308.GCA_000380085_00740"/>
<keyword evidence="1" id="KW-0808">Transferase</keyword>
<dbReference type="AlphaFoldDB" id="A0A239SW18"/>
<dbReference type="Gene3D" id="3.40.50.300">
    <property type="entry name" value="P-loop containing nucleotide triphosphate hydrolases"/>
    <property type="match status" value="1"/>
</dbReference>
<dbReference type="Proteomes" id="UP000215185">
    <property type="component" value="Chromosome 1"/>
</dbReference>
<dbReference type="GO" id="GO:0016301">
    <property type="term" value="F:kinase activity"/>
    <property type="evidence" value="ECO:0007669"/>
    <property type="project" value="UniProtKB-KW"/>
</dbReference>
<organism evidence="1 2">
    <name type="scientific">Streptococcus merionis</name>
    <dbReference type="NCBI Taxonomy" id="400065"/>
    <lineage>
        <taxon>Bacteria</taxon>
        <taxon>Bacillati</taxon>
        <taxon>Bacillota</taxon>
        <taxon>Bacilli</taxon>
        <taxon>Lactobacillales</taxon>
        <taxon>Streptococcaceae</taxon>
        <taxon>Streptococcus</taxon>
    </lineage>
</organism>
<dbReference type="eggNOG" id="COG4088">
    <property type="taxonomic scope" value="Bacteria"/>
</dbReference>
<protein>
    <submittedName>
        <fullName evidence="1">Shikimate kinase</fullName>
    </submittedName>
</protein>